<proteinExistence type="inferred from homology"/>
<dbReference type="SUPFAM" id="SSF140990">
    <property type="entry name" value="FtsH protease domain-like"/>
    <property type="match status" value="1"/>
</dbReference>
<dbReference type="SUPFAM" id="SSF52540">
    <property type="entry name" value="P-loop containing nucleoside triphosphate hydrolases"/>
    <property type="match status" value="1"/>
</dbReference>
<keyword evidence="14" id="KW-0793">Thylakoid</keyword>
<dbReference type="InterPro" id="IPR027417">
    <property type="entry name" value="P-loop_NTPase"/>
</dbReference>
<accession>A0A0B5W357</accession>
<reference evidence="18" key="1">
    <citation type="journal article" date="2015" name="J. Phycol.">
        <title>The Choreocolax polysiphoniae plastid forces a reevaluation of the evolutionary pathways to parasitism in red algae.</title>
        <authorList>
            <person name="Salomaki E.D."/>
            <person name="Nickles K.R."/>
            <person name="Lane C.E."/>
        </authorList>
    </citation>
    <scope>NUCLEOTIDE SEQUENCE</scope>
</reference>
<dbReference type="SMART" id="SM00382">
    <property type="entry name" value="AAA"/>
    <property type="match status" value="1"/>
</dbReference>
<comment type="similarity">
    <text evidence="16">Belongs to the AAA ATPase family.</text>
</comment>
<dbReference type="InterPro" id="IPR003959">
    <property type="entry name" value="ATPase_AAA_core"/>
</dbReference>
<dbReference type="GO" id="GO:0005524">
    <property type="term" value="F:ATP binding"/>
    <property type="evidence" value="ECO:0007669"/>
    <property type="project" value="UniProtKB-KW"/>
</dbReference>
<evidence type="ECO:0000256" key="8">
    <source>
        <dbReference type="ARBA" id="ARBA00022741"/>
    </source>
</evidence>
<evidence type="ECO:0000256" key="16">
    <source>
        <dbReference type="RuleBase" id="RU003651"/>
    </source>
</evidence>
<dbReference type="FunFam" id="3.40.50.300:FF:000001">
    <property type="entry name" value="ATP-dependent zinc metalloprotease FtsH"/>
    <property type="match status" value="1"/>
</dbReference>
<evidence type="ECO:0000256" key="7">
    <source>
        <dbReference type="ARBA" id="ARBA00022723"/>
    </source>
</evidence>
<evidence type="ECO:0000256" key="4">
    <source>
        <dbReference type="ARBA" id="ARBA00010550"/>
    </source>
</evidence>
<feature type="domain" description="AAA+ ATPase" evidence="17">
    <location>
        <begin position="53"/>
        <end position="192"/>
    </location>
</feature>
<keyword evidence="18" id="KW-0934">Plastid</keyword>
<dbReference type="CDD" id="cd19501">
    <property type="entry name" value="RecA-like_FtsH"/>
    <property type="match status" value="1"/>
</dbReference>
<comment type="subcellular location">
    <subcellularLocation>
        <location evidence="2">Membrane</location>
    </subcellularLocation>
</comment>
<dbReference type="Gene3D" id="3.40.50.300">
    <property type="entry name" value="P-loop containing nucleotide triphosphate hydrolases"/>
    <property type="match status" value="1"/>
</dbReference>
<comment type="similarity">
    <text evidence="3">In the C-terminal section; belongs to the peptidase M41 family.</text>
</comment>
<dbReference type="Pfam" id="PF01434">
    <property type="entry name" value="Peptidase_M41"/>
    <property type="match status" value="1"/>
</dbReference>
<evidence type="ECO:0000256" key="12">
    <source>
        <dbReference type="ARBA" id="ARBA00022989"/>
    </source>
</evidence>
<gene>
    <name evidence="18" type="primary">ftsH</name>
</gene>
<dbReference type="Pfam" id="PF00004">
    <property type="entry name" value="AAA"/>
    <property type="match status" value="1"/>
</dbReference>
<dbReference type="InterPro" id="IPR037219">
    <property type="entry name" value="Peptidase_M41-like"/>
</dbReference>
<dbReference type="InterPro" id="IPR000642">
    <property type="entry name" value="Peptidase_M41"/>
</dbReference>
<comment type="cofactor">
    <cofactor evidence="1">
        <name>Zn(2+)</name>
        <dbReference type="ChEBI" id="CHEBI:29105"/>
    </cofactor>
</comment>
<keyword evidence="11 16" id="KW-0067">ATP-binding</keyword>
<organism evidence="18">
    <name type="scientific">Choreocolax polysiphoniae</name>
    <dbReference type="NCBI Taxonomy" id="282351"/>
    <lineage>
        <taxon>Eukaryota</taxon>
        <taxon>Rhodophyta</taxon>
        <taxon>Florideophyceae</taxon>
        <taxon>Rhodymeniophycidae</taxon>
        <taxon>Gigartinales</taxon>
        <taxon>Choreocolacaceae</taxon>
        <taxon>Choreocolax</taxon>
    </lineage>
</organism>
<evidence type="ECO:0000256" key="9">
    <source>
        <dbReference type="ARBA" id="ARBA00022801"/>
    </source>
</evidence>
<keyword evidence="8 16" id="KW-0547">Nucleotide-binding</keyword>
<dbReference type="Gene3D" id="1.20.58.760">
    <property type="entry name" value="Peptidase M41"/>
    <property type="match status" value="1"/>
</dbReference>
<dbReference type="GeneID" id="23629458"/>
<dbReference type="PROSITE" id="PS00674">
    <property type="entry name" value="AAA"/>
    <property type="match status" value="1"/>
</dbReference>
<keyword evidence="15" id="KW-0472">Membrane</keyword>
<dbReference type="InterPro" id="IPR041569">
    <property type="entry name" value="AAA_lid_3"/>
</dbReference>
<keyword evidence="10" id="KW-0862">Zinc</keyword>
<dbReference type="GO" id="GO:0004176">
    <property type="term" value="F:ATP-dependent peptidase activity"/>
    <property type="evidence" value="ECO:0007669"/>
    <property type="project" value="InterPro"/>
</dbReference>
<evidence type="ECO:0000256" key="3">
    <source>
        <dbReference type="ARBA" id="ARBA00010044"/>
    </source>
</evidence>
<keyword evidence="13 18" id="KW-0482">Metalloprotease</keyword>
<dbReference type="RefSeq" id="YP_009122057.1">
    <property type="nucleotide sequence ID" value="NC_026522.1"/>
</dbReference>
<geneLocation type="plastid" evidence="18"/>
<evidence type="ECO:0000256" key="10">
    <source>
        <dbReference type="ARBA" id="ARBA00022833"/>
    </source>
</evidence>
<dbReference type="GO" id="GO:0006508">
    <property type="term" value="P:proteolysis"/>
    <property type="evidence" value="ECO:0007669"/>
    <property type="project" value="UniProtKB-KW"/>
</dbReference>
<keyword evidence="6" id="KW-0812">Transmembrane</keyword>
<keyword evidence="12" id="KW-1133">Transmembrane helix</keyword>
<dbReference type="Pfam" id="PF17862">
    <property type="entry name" value="AAA_lid_3"/>
    <property type="match status" value="1"/>
</dbReference>
<dbReference type="PANTHER" id="PTHR23076:SF139">
    <property type="entry name" value="ATP-DEPENDENT ZINC METALLOPROTEASE FTSH 2, CHLOROPLASTIC"/>
    <property type="match status" value="1"/>
</dbReference>
<dbReference type="Gene3D" id="1.10.8.60">
    <property type="match status" value="1"/>
</dbReference>
<evidence type="ECO:0000256" key="13">
    <source>
        <dbReference type="ARBA" id="ARBA00023049"/>
    </source>
</evidence>
<dbReference type="GO" id="GO:0004222">
    <property type="term" value="F:metalloendopeptidase activity"/>
    <property type="evidence" value="ECO:0007669"/>
    <property type="project" value="InterPro"/>
</dbReference>
<dbReference type="InterPro" id="IPR003960">
    <property type="entry name" value="ATPase_AAA_CS"/>
</dbReference>
<dbReference type="InterPro" id="IPR003593">
    <property type="entry name" value="AAA+_ATPase"/>
</dbReference>
<dbReference type="GO" id="GO:0009535">
    <property type="term" value="C:chloroplast thylakoid membrane"/>
    <property type="evidence" value="ECO:0007669"/>
    <property type="project" value="TreeGrafter"/>
</dbReference>
<dbReference type="FunFam" id="1.10.8.60:FF:000001">
    <property type="entry name" value="ATP-dependent zinc metalloprotease FtsH"/>
    <property type="match status" value="1"/>
</dbReference>
<evidence type="ECO:0000256" key="2">
    <source>
        <dbReference type="ARBA" id="ARBA00004370"/>
    </source>
</evidence>
<evidence type="ECO:0000256" key="11">
    <source>
        <dbReference type="ARBA" id="ARBA00022840"/>
    </source>
</evidence>
<keyword evidence="5 18" id="KW-0645">Protease</keyword>
<dbReference type="GO" id="GO:0046872">
    <property type="term" value="F:metal ion binding"/>
    <property type="evidence" value="ECO:0007669"/>
    <property type="project" value="UniProtKB-KW"/>
</dbReference>
<name>A0A0B5W357_9FLOR</name>
<evidence type="ECO:0000313" key="18">
    <source>
        <dbReference type="EMBL" id="AJH65815.1"/>
    </source>
</evidence>
<evidence type="ECO:0000256" key="1">
    <source>
        <dbReference type="ARBA" id="ARBA00001947"/>
    </source>
</evidence>
<keyword evidence="9" id="KW-0378">Hydrolase</keyword>
<dbReference type="GO" id="GO:0010304">
    <property type="term" value="P:PSII associated light-harvesting complex II catabolic process"/>
    <property type="evidence" value="ECO:0007669"/>
    <property type="project" value="UniProtKB-ARBA"/>
</dbReference>
<dbReference type="EMBL" id="KP308096">
    <property type="protein sequence ID" value="AJH65815.1"/>
    <property type="molecule type" value="Genomic_DNA"/>
</dbReference>
<dbReference type="GO" id="GO:0016887">
    <property type="term" value="F:ATP hydrolysis activity"/>
    <property type="evidence" value="ECO:0007669"/>
    <property type="project" value="InterPro"/>
</dbReference>
<dbReference type="PANTHER" id="PTHR23076">
    <property type="entry name" value="METALLOPROTEASE M41 FTSH"/>
    <property type="match status" value="1"/>
</dbReference>
<protein>
    <submittedName>
        <fullName evidence="18">ATP-dependent zinc metalloprotease FtsH</fullName>
    </submittedName>
</protein>
<evidence type="ECO:0000256" key="6">
    <source>
        <dbReference type="ARBA" id="ARBA00022692"/>
    </source>
</evidence>
<comment type="similarity">
    <text evidence="4">In the N-terminal section; belongs to the AAA ATPase family.</text>
</comment>
<evidence type="ECO:0000256" key="15">
    <source>
        <dbReference type="ARBA" id="ARBA00023136"/>
    </source>
</evidence>
<keyword evidence="7" id="KW-0479">Metal-binding</keyword>
<dbReference type="AlphaFoldDB" id="A0A0B5W357"/>
<evidence type="ECO:0000256" key="5">
    <source>
        <dbReference type="ARBA" id="ARBA00022670"/>
    </source>
</evidence>
<evidence type="ECO:0000259" key="17">
    <source>
        <dbReference type="SMART" id="SM00382"/>
    </source>
</evidence>
<evidence type="ECO:0000256" key="14">
    <source>
        <dbReference type="ARBA" id="ARBA00023078"/>
    </source>
</evidence>
<sequence length="452" mass="51100">MYLKKLQILLKKNSNEKIIFNNIAGINETKKELKEIMILLKETKYLIRIGAEIPHGILLTGPPGTGKTILAKAIANEANVPFFSISGSELVEMFIGIGASKIRYLFKKAKQNPPCIIFIDEIDAIGQKRTNKISTGNNEREQTLNQLLTEMDGFENNTNILVIAATNRSEILDLALLRPGRFDRHIKINMPDLQSRLDILNIHRKNKKINPNISLLTIAKKTVGFSGADLANLLNEAAIVAAQKYKKEINLKEIYQAINKIILGINNNLLINNTNKILIAYYEIGYALTGTLIPDHKDLEKVTLIPYNKNKDSTCFYPLENQNLISKSQMKAKIISRLGGRVTEEIIFGYSQMTNKANNDLKLITLIAKEMVIKFGMSNLGTFALNNNINKYSNKNAKKIDKQIQIIINKCYKKTINIIKDNRAIIEKLVSILIEKETINGEDFRNIIKQYN</sequence>